<comment type="caution">
    <text evidence="1">The sequence shown here is derived from an EMBL/GenBank/DDBJ whole genome shotgun (WGS) entry which is preliminary data.</text>
</comment>
<organism evidence="1 2">
    <name type="scientific">Candidatus Fonsibacter lacus</name>
    <dbReference type="NCBI Taxonomy" id="2576439"/>
    <lineage>
        <taxon>Bacteria</taxon>
        <taxon>Pseudomonadati</taxon>
        <taxon>Pseudomonadota</taxon>
        <taxon>Alphaproteobacteria</taxon>
        <taxon>Candidatus Pelagibacterales</taxon>
        <taxon>Candidatus Pelagibacterales incertae sedis</taxon>
        <taxon>Candidatus Fonsibacter</taxon>
    </lineage>
</organism>
<dbReference type="EMBL" id="RGET01000135">
    <property type="protein sequence ID" value="NBN88469.1"/>
    <property type="molecule type" value="Genomic_DNA"/>
</dbReference>
<name>A0A964V1L0_9PROT</name>
<proteinExistence type="predicted"/>
<evidence type="ECO:0000313" key="2">
    <source>
        <dbReference type="Proteomes" id="UP000713222"/>
    </source>
</evidence>
<dbReference type="Proteomes" id="UP000713222">
    <property type="component" value="Unassembled WGS sequence"/>
</dbReference>
<evidence type="ECO:0000313" key="1">
    <source>
        <dbReference type="EMBL" id="NBN88469.1"/>
    </source>
</evidence>
<sequence length="233" mass="26703">MKLDIVVPSSISEIPLCHYQEFLKLQATSNDQEFIAQKMVEIFCGLQLKDVVKLKVTSVNELIVHFTKIFKEKPKFKPTFKIGDVEFGFIPNLENITFGEYVDLENYLSKWEDFHKAMAVMYRPITIRKEDKYEIMEYTGAAAFSEGMKFAPMDVAIAASVFFWTLGKELLNATLDYLTNEIKTNEKEFQTLAHELNLGKSGGGIVQFTDSLKEILQNMTLLQNTDYLNVLPI</sequence>
<protein>
    <submittedName>
        <fullName evidence="1">Uncharacterized protein</fullName>
    </submittedName>
</protein>
<dbReference type="AlphaFoldDB" id="A0A964V1L0"/>
<accession>A0A964V1L0</accession>
<gene>
    <name evidence="1" type="ORF">EBV32_05220</name>
</gene>
<reference evidence="1" key="1">
    <citation type="submission" date="2018-10" db="EMBL/GenBank/DDBJ databases">
        <title>Iterative Subtractive Binning of Freshwater Chronoseries Metagenomes Recovers Nearly Complete Genomes from over Four Hundred Novel Species.</title>
        <authorList>
            <person name="Rodriguez-R L.M."/>
            <person name="Tsementzi D."/>
            <person name="Luo C."/>
            <person name="Konstantinidis K.T."/>
        </authorList>
    </citation>
    <scope>NUCLEOTIDE SEQUENCE</scope>
    <source>
        <strain evidence="1">WB7_6_001</strain>
    </source>
</reference>